<feature type="transmembrane region" description="Helical" evidence="8">
    <location>
        <begin position="12"/>
        <end position="35"/>
    </location>
</feature>
<dbReference type="GO" id="GO:0005886">
    <property type="term" value="C:plasma membrane"/>
    <property type="evidence" value="ECO:0007669"/>
    <property type="project" value="UniProtKB-SubCell"/>
</dbReference>
<comment type="similarity">
    <text evidence="2">Belongs to the AzlC family.</text>
</comment>
<name>A0A1Q2CR37_9ACTN</name>
<keyword evidence="3" id="KW-0813">Transport</keyword>
<evidence type="ECO:0000256" key="8">
    <source>
        <dbReference type="SAM" id="Phobius"/>
    </source>
</evidence>
<evidence type="ECO:0000256" key="2">
    <source>
        <dbReference type="ARBA" id="ARBA00010735"/>
    </source>
</evidence>
<feature type="transmembrane region" description="Helical" evidence="8">
    <location>
        <begin position="157"/>
        <end position="173"/>
    </location>
</feature>
<feature type="transmembrane region" description="Helical" evidence="8">
    <location>
        <begin position="124"/>
        <end position="145"/>
    </location>
</feature>
<keyword evidence="7 8" id="KW-0472">Membrane</keyword>
<dbReference type="PANTHER" id="PTHR34979:SF1">
    <property type="entry name" value="INNER MEMBRANE PROTEIN YGAZ"/>
    <property type="match status" value="1"/>
</dbReference>
<dbReference type="AlphaFoldDB" id="A0A1Q2CR37"/>
<keyword evidence="5 8" id="KW-0812">Transmembrane</keyword>
<feature type="transmembrane region" description="Helical" evidence="8">
    <location>
        <begin position="185"/>
        <end position="217"/>
    </location>
</feature>
<keyword evidence="6 8" id="KW-1133">Transmembrane helix</keyword>
<evidence type="ECO:0000256" key="4">
    <source>
        <dbReference type="ARBA" id="ARBA00022475"/>
    </source>
</evidence>
<dbReference type="GO" id="GO:1903785">
    <property type="term" value="P:L-valine transmembrane transport"/>
    <property type="evidence" value="ECO:0007669"/>
    <property type="project" value="TreeGrafter"/>
</dbReference>
<organism evidence="9 10">
    <name type="scientific">Tessaracoccus aquimaris</name>
    <dbReference type="NCBI Taxonomy" id="1332264"/>
    <lineage>
        <taxon>Bacteria</taxon>
        <taxon>Bacillati</taxon>
        <taxon>Actinomycetota</taxon>
        <taxon>Actinomycetes</taxon>
        <taxon>Propionibacteriales</taxon>
        <taxon>Propionibacteriaceae</taxon>
        <taxon>Tessaracoccus</taxon>
    </lineage>
</organism>
<evidence type="ECO:0000313" key="10">
    <source>
        <dbReference type="Proteomes" id="UP000188145"/>
    </source>
</evidence>
<comment type="subcellular location">
    <subcellularLocation>
        <location evidence="1">Cell membrane</location>
        <topology evidence="1">Multi-pass membrane protein</topology>
    </subcellularLocation>
</comment>
<evidence type="ECO:0000256" key="1">
    <source>
        <dbReference type="ARBA" id="ARBA00004651"/>
    </source>
</evidence>
<dbReference type="KEGG" id="tes:BW730_14795"/>
<dbReference type="PANTHER" id="PTHR34979">
    <property type="entry name" value="INNER MEMBRANE PROTEIN YGAZ"/>
    <property type="match status" value="1"/>
</dbReference>
<keyword evidence="4" id="KW-1003">Cell membrane</keyword>
<dbReference type="STRING" id="1332264.BW730_14795"/>
<evidence type="ECO:0000256" key="7">
    <source>
        <dbReference type="ARBA" id="ARBA00023136"/>
    </source>
</evidence>
<dbReference type="EMBL" id="CP019606">
    <property type="protein sequence ID" value="AQP48579.1"/>
    <property type="molecule type" value="Genomic_DNA"/>
</dbReference>
<proteinExistence type="inferred from homology"/>
<gene>
    <name evidence="9" type="ORF">BW730_14795</name>
</gene>
<dbReference type="Pfam" id="PF03591">
    <property type="entry name" value="AzlC"/>
    <property type="match status" value="1"/>
</dbReference>
<dbReference type="OrthoDB" id="5195391at2"/>
<protein>
    <submittedName>
        <fullName evidence="9">Branched-chain amino acid ABC transporter permease</fullName>
    </submittedName>
</protein>
<keyword evidence="10" id="KW-1185">Reference proteome</keyword>
<dbReference type="Proteomes" id="UP000188145">
    <property type="component" value="Chromosome"/>
</dbReference>
<evidence type="ECO:0000256" key="3">
    <source>
        <dbReference type="ARBA" id="ARBA00022448"/>
    </source>
</evidence>
<evidence type="ECO:0000313" key="9">
    <source>
        <dbReference type="EMBL" id="AQP48579.1"/>
    </source>
</evidence>
<reference evidence="10" key="1">
    <citation type="submission" date="2017-02" db="EMBL/GenBank/DDBJ databases">
        <title>Tessaracoccus aquaemaris sp. nov., isolated from the intestine of a Korean rockfish, Sebastes schlegelii, in a marine aquaculture pond.</title>
        <authorList>
            <person name="Tak E.J."/>
            <person name="Bae J.-W."/>
        </authorList>
    </citation>
    <scope>NUCLEOTIDE SEQUENCE [LARGE SCALE GENOMIC DNA]</scope>
    <source>
        <strain evidence="10">NSG39</strain>
    </source>
</reference>
<dbReference type="InterPro" id="IPR011606">
    <property type="entry name" value="Brnchd-chn_aa_trnsp_permease"/>
</dbReference>
<feature type="transmembrane region" description="Helical" evidence="8">
    <location>
        <begin position="55"/>
        <end position="78"/>
    </location>
</feature>
<evidence type="ECO:0000256" key="5">
    <source>
        <dbReference type="ARBA" id="ARBA00022692"/>
    </source>
</evidence>
<accession>A0A1Q2CR37</accession>
<sequence length="230" mass="23262">MTTTVTSAVRQGVWVGLATGAYGISFGALSVASGLNLWQTCLLSLLMFTGGSQFAFIGVIAAGGAGPAAAATAFLLGVRNTLYSLQMSALIKPRGLRKAAAAQVTIDESVAVSLAQPDRASQRAGFWAAGLGVFVFWNLATLGGALLGDVLGDPKRWGLDGAAAAAFVALLWPRLKRRQAQAVGVVAALLAAVLVPLAPAGIPILAAGAAAAAVAWWQQRWGAASKGAHA</sequence>
<evidence type="ECO:0000256" key="6">
    <source>
        <dbReference type="ARBA" id="ARBA00022989"/>
    </source>
</evidence>
<dbReference type="RefSeq" id="WP_077686921.1">
    <property type="nucleotide sequence ID" value="NZ_CP019606.1"/>
</dbReference>